<dbReference type="Proteomes" id="UP000018458">
    <property type="component" value="Unassembled WGS sequence"/>
</dbReference>
<evidence type="ECO:0000313" key="1">
    <source>
        <dbReference type="EMBL" id="EFY06045.1"/>
    </source>
</evidence>
<organism evidence="1 2">
    <name type="scientific">Succinatimonas hippei (strain DSM 22608 / JCM 16073 / KCTC 15190 / YIT 12066)</name>
    <dbReference type="NCBI Taxonomy" id="762983"/>
    <lineage>
        <taxon>Bacteria</taxon>
        <taxon>Pseudomonadati</taxon>
        <taxon>Pseudomonadota</taxon>
        <taxon>Gammaproteobacteria</taxon>
        <taxon>Aeromonadales</taxon>
        <taxon>Succinivibrionaceae</taxon>
        <taxon>Succinatimonas</taxon>
    </lineage>
</organism>
<accession>E8LN97</accession>
<sequence>MLMALNIYEISDDYQDKLTDTILKEFKDTVEEVLVTEEDLYDRMLRLWNDPYREIEIALEEPGELWKELNSFIDPDYDYFEAEVASRGEMDRIVLAKMLCSNEMSDDPEVFHCVQFVWLP</sequence>
<protein>
    <submittedName>
        <fullName evidence="1">Uncharacterized protein</fullName>
    </submittedName>
</protein>
<reference evidence="1 2" key="1">
    <citation type="submission" date="2011-01" db="EMBL/GenBank/DDBJ databases">
        <authorList>
            <person name="Weinstock G."/>
            <person name="Sodergren E."/>
            <person name="Clifton S."/>
            <person name="Fulton L."/>
            <person name="Fulton B."/>
            <person name="Courtney L."/>
            <person name="Fronick C."/>
            <person name="Harrison M."/>
            <person name="Strong C."/>
            <person name="Farmer C."/>
            <person name="Delahaunty K."/>
            <person name="Markovic C."/>
            <person name="Hall O."/>
            <person name="Minx P."/>
            <person name="Tomlinson C."/>
            <person name="Mitreva M."/>
            <person name="Hou S."/>
            <person name="Chen J."/>
            <person name="Wollam A."/>
            <person name="Pepin K.H."/>
            <person name="Johnson M."/>
            <person name="Bhonagiri V."/>
            <person name="Zhang X."/>
            <person name="Suruliraj S."/>
            <person name="Warren W."/>
            <person name="Chinwalla A."/>
            <person name="Mardis E.R."/>
            <person name="Wilson R.K."/>
        </authorList>
    </citation>
    <scope>NUCLEOTIDE SEQUENCE [LARGE SCALE GENOMIC DNA]</scope>
    <source>
        <strain evidence="2">DSM 22608 / JCM 16073 / KCTC 15190 / YIT 12066</strain>
    </source>
</reference>
<dbReference type="HOGENOM" id="CLU_2048506_0_0_6"/>
<keyword evidence="2" id="KW-1185">Reference proteome</keyword>
<dbReference type="STRING" id="762983.HMPREF9444_02251"/>
<name>E8LN97_SUCHY</name>
<proteinExistence type="predicted"/>
<gene>
    <name evidence="1" type="ORF">HMPREF9444_02251</name>
</gene>
<evidence type="ECO:0000313" key="2">
    <source>
        <dbReference type="Proteomes" id="UP000018458"/>
    </source>
</evidence>
<comment type="caution">
    <text evidence="1">The sequence shown here is derived from an EMBL/GenBank/DDBJ whole genome shotgun (WGS) entry which is preliminary data.</text>
</comment>
<dbReference type="EMBL" id="AEVO01000159">
    <property type="protein sequence ID" value="EFY06045.1"/>
    <property type="molecule type" value="Genomic_DNA"/>
</dbReference>
<dbReference type="AlphaFoldDB" id="E8LN97"/>